<name>A0A2S4KRM8_9HYPO</name>
<organism evidence="3 4">
    <name type="scientific">Tolypocladium paradoxum</name>
    <dbReference type="NCBI Taxonomy" id="94208"/>
    <lineage>
        <taxon>Eukaryota</taxon>
        <taxon>Fungi</taxon>
        <taxon>Dikarya</taxon>
        <taxon>Ascomycota</taxon>
        <taxon>Pezizomycotina</taxon>
        <taxon>Sordariomycetes</taxon>
        <taxon>Hypocreomycetidae</taxon>
        <taxon>Hypocreales</taxon>
        <taxon>Ophiocordycipitaceae</taxon>
        <taxon>Tolypocladium</taxon>
    </lineage>
</organism>
<dbReference type="Pfam" id="PF09792">
    <property type="entry name" value="But2"/>
    <property type="match status" value="1"/>
</dbReference>
<comment type="caution">
    <text evidence="3">The sequence shown here is derived from an EMBL/GenBank/DDBJ whole genome shotgun (WGS) entry which is preliminary data.</text>
</comment>
<keyword evidence="1" id="KW-0732">Signal</keyword>
<dbReference type="InterPro" id="IPR018620">
    <property type="entry name" value="Ubiquitin3-bd_protein_But2_C"/>
</dbReference>
<sequence length="196" mass="20986">MVSCLLSLGFCAAVASALVVWADCTLPPQQKTQTTTCPTNLNGPFEFPHLIVPVDKSHPDTAYGTSLSGELSWTVASLFNFDIPPGDAGKKCSLVFLFPKQHDLKTSSYTFSGDGRLDFSELNSPATGGTTYNNRPTTGQDYGVVTVAPGNSYSIATFDCPAGQRVGFEIMAAGNTFLKFFQDFNQAPIGLFITKC</sequence>
<protein>
    <recommendedName>
        <fullName evidence="2">Ubiquitin 3 binding protein But2 C-terminal domain-containing protein</fullName>
    </recommendedName>
</protein>
<dbReference type="PANTHER" id="PTHR39613">
    <property type="entry name" value="ANCHORED CELL WALL PROTEIN, PUTATIVE (AFU_ORTHOLOGUE AFUA_4G08960)-RELATED"/>
    <property type="match status" value="1"/>
</dbReference>
<dbReference type="STRING" id="94208.A0A2S4KRM8"/>
<feature type="signal peptide" evidence="1">
    <location>
        <begin position="1"/>
        <end position="17"/>
    </location>
</feature>
<evidence type="ECO:0000259" key="2">
    <source>
        <dbReference type="Pfam" id="PF09792"/>
    </source>
</evidence>
<dbReference type="Proteomes" id="UP000237481">
    <property type="component" value="Unassembled WGS sequence"/>
</dbReference>
<evidence type="ECO:0000256" key="1">
    <source>
        <dbReference type="SAM" id="SignalP"/>
    </source>
</evidence>
<keyword evidence="4" id="KW-1185">Reference proteome</keyword>
<dbReference type="EMBL" id="PKSG01000779">
    <property type="protein sequence ID" value="POR32842.1"/>
    <property type="molecule type" value="Genomic_DNA"/>
</dbReference>
<accession>A0A2S4KRM8</accession>
<gene>
    <name evidence="3" type="ORF">TPAR_06956</name>
</gene>
<dbReference type="OrthoDB" id="4918060at2759"/>
<evidence type="ECO:0000313" key="4">
    <source>
        <dbReference type="Proteomes" id="UP000237481"/>
    </source>
</evidence>
<dbReference type="AlphaFoldDB" id="A0A2S4KRM8"/>
<evidence type="ECO:0000313" key="3">
    <source>
        <dbReference type="EMBL" id="POR32842.1"/>
    </source>
</evidence>
<feature type="chain" id="PRO_5015416260" description="Ubiquitin 3 binding protein But2 C-terminal domain-containing protein" evidence="1">
    <location>
        <begin position="18"/>
        <end position="196"/>
    </location>
</feature>
<reference evidence="3 4" key="1">
    <citation type="submission" date="2018-01" db="EMBL/GenBank/DDBJ databases">
        <title>Harnessing the power of phylogenomics to disentangle the directionality and signatures of interkingdom host jumping in the parasitic fungal genus Tolypocladium.</title>
        <authorList>
            <person name="Quandt C.A."/>
            <person name="Patterson W."/>
            <person name="Spatafora J.W."/>
        </authorList>
    </citation>
    <scope>NUCLEOTIDE SEQUENCE [LARGE SCALE GENOMIC DNA]</scope>
    <source>
        <strain evidence="3 4">NRBC 100945</strain>
    </source>
</reference>
<feature type="domain" description="Ubiquitin 3 binding protein But2 C-terminal" evidence="2">
    <location>
        <begin position="46"/>
        <end position="185"/>
    </location>
</feature>
<proteinExistence type="predicted"/>
<dbReference type="PANTHER" id="PTHR39613:SF1">
    <property type="entry name" value="ANCHORED CELL WALL PROTEIN, PUTATIVE (AFU_ORTHOLOGUE AFUA_4G08960)-RELATED"/>
    <property type="match status" value="1"/>
</dbReference>